<evidence type="ECO:0000313" key="4">
    <source>
        <dbReference type="RefSeq" id="XP_035296536.1"/>
    </source>
</evidence>
<reference evidence="3" key="1">
    <citation type="journal article" date="2018" name="Biotechnol. Bioeng.">
        <title>A reference genome of the Chinese hamster based on a hybrid assembly strategy.</title>
        <authorList>
            <person name="Rupp O."/>
            <person name="MacDonald M.L."/>
            <person name="Li S."/>
            <person name="Dhiman H."/>
            <person name="Polson S."/>
            <person name="Griep S."/>
            <person name="Heffner K."/>
            <person name="Hernandez I."/>
            <person name="Brinkrolf K."/>
            <person name="Jadhav V."/>
            <person name="Samoudi M."/>
            <person name="Hao H."/>
            <person name="Kingham B."/>
            <person name="Goesmann A."/>
            <person name="Betenbaugh M.J."/>
            <person name="Lewis N.E."/>
            <person name="Borth N."/>
            <person name="Lee K.H."/>
        </authorList>
    </citation>
    <scope>NUCLEOTIDE SEQUENCE [LARGE SCALE GENOMIC DNA]</scope>
    <source>
        <strain evidence="3">17A/GY</strain>
    </source>
</reference>
<dbReference type="CDD" id="cd07765">
    <property type="entry name" value="KRAB_A-box"/>
    <property type="match status" value="1"/>
</dbReference>
<dbReference type="RefSeq" id="XP_035296536.1">
    <property type="nucleotide sequence ID" value="XM_035440645.1"/>
</dbReference>
<dbReference type="InterPro" id="IPR001909">
    <property type="entry name" value="KRAB"/>
</dbReference>
<dbReference type="InterPro" id="IPR050169">
    <property type="entry name" value="Krueppel_C2H2_ZnF"/>
</dbReference>
<dbReference type="KEGG" id="cge:118238404"/>
<dbReference type="Proteomes" id="UP001108280">
    <property type="component" value="Chromosome 2"/>
</dbReference>
<dbReference type="Gene3D" id="6.10.140.140">
    <property type="match status" value="1"/>
</dbReference>
<name>A0A9J7GRS1_CRIGR</name>
<feature type="compositionally biased region" description="Basic and acidic residues" evidence="1">
    <location>
        <begin position="119"/>
        <end position="128"/>
    </location>
</feature>
<keyword evidence="3" id="KW-1185">Reference proteome</keyword>
<organism evidence="3 4">
    <name type="scientific">Cricetulus griseus</name>
    <name type="common">Chinese hamster</name>
    <name type="synonym">Cricetulus barabensis griseus</name>
    <dbReference type="NCBI Taxonomy" id="10029"/>
    <lineage>
        <taxon>Eukaryota</taxon>
        <taxon>Metazoa</taxon>
        <taxon>Chordata</taxon>
        <taxon>Craniata</taxon>
        <taxon>Vertebrata</taxon>
        <taxon>Euteleostomi</taxon>
        <taxon>Mammalia</taxon>
        <taxon>Eutheria</taxon>
        <taxon>Euarchontoglires</taxon>
        <taxon>Glires</taxon>
        <taxon>Rodentia</taxon>
        <taxon>Myomorpha</taxon>
        <taxon>Muroidea</taxon>
        <taxon>Cricetidae</taxon>
        <taxon>Cricetinae</taxon>
        <taxon>Cricetulus</taxon>
    </lineage>
</organism>
<evidence type="ECO:0000259" key="2">
    <source>
        <dbReference type="PROSITE" id="PS50805"/>
    </source>
</evidence>
<reference evidence="4" key="3">
    <citation type="submission" date="2025-08" db="UniProtKB">
        <authorList>
            <consortium name="RefSeq"/>
        </authorList>
    </citation>
    <scope>IDENTIFICATION</scope>
    <source>
        <strain evidence="4">17A/GY</strain>
        <tissue evidence="4">Liver</tissue>
    </source>
</reference>
<reference evidence="3" key="2">
    <citation type="journal article" date="2020" name="Biotechnol. Bioeng.">
        <title>Chromosome-scale scaffolds for the Chinese hamster reference genome assembly to facilitate the study of the CHO epigenome.</title>
        <authorList>
            <person name="Hilliard W."/>
            <person name="MacDonald M."/>
            <person name="Lee K.H."/>
        </authorList>
    </citation>
    <scope>NUCLEOTIDE SEQUENCE [LARGE SCALE GENOMIC DNA]</scope>
    <source>
        <strain evidence="3">17A/GY</strain>
    </source>
</reference>
<evidence type="ECO:0000256" key="1">
    <source>
        <dbReference type="SAM" id="MobiDB-lite"/>
    </source>
</evidence>
<dbReference type="SUPFAM" id="SSF109640">
    <property type="entry name" value="KRAB domain (Kruppel-associated box)"/>
    <property type="match status" value="1"/>
</dbReference>
<dbReference type="OrthoDB" id="9909837at2759"/>
<proteinExistence type="predicted"/>
<dbReference type="GeneID" id="118238404"/>
<dbReference type="PROSITE" id="PS50805">
    <property type="entry name" value="KRAB"/>
    <property type="match status" value="1"/>
</dbReference>
<dbReference type="InterPro" id="IPR036051">
    <property type="entry name" value="KRAB_dom_sf"/>
</dbReference>
<dbReference type="AlphaFoldDB" id="A0A9J7GRS1"/>
<dbReference type="GO" id="GO:0006355">
    <property type="term" value="P:regulation of DNA-templated transcription"/>
    <property type="evidence" value="ECO:0007669"/>
    <property type="project" value="InterPro"/>
</dbReference>
<feature type="region of interest" description="Disordered" evidence="1">
    <location>
        <begin position="119"/>
        <end position="138"/>
    </location>
</feature>
<sequence length="138" mass="15677">MFYMSLSCCLTSHNSHLRETLHVCRKGPGFSYSSCLCKHGEIHSDEEIYKNNVASSLPVLHTEMLSFRDVAIDFSAEERECLCLDQWNLYRDVILENYSHLMFLGLASSKPYPVTFLEHSHGPSDKKRQASAAMQTGV</sequence>
<dbReference type="Pfam" id="PF01352">
    <property type="entry name" value="KRAB"/>
    <property type="match status" value="1"/>
</dbReference>
<dbReference type="PANTHER" id="PTHR23232:SF158">
    <property type="entry name" value="KRAB DOMAIN-CONTAINING PROTEIN 5"/>
    <property type="match status" value="1"/>
</dbReference>
<gene>
    <name evidence="4" type="primary">LOC118238404</name>
</gene>
<feature type="domain" description="KRAB" evidence="2">
    <location>
        <begin position="65"/>
        <end position="136"/>
    </location>
</feature>
<protein>
    <submittedName>
        <fullName evidence="4">Zinc finger protein 58-like</fullName>
    </submittedName>
</protein>
<accession>A0A9J7GRS1</accession>
<evidence type="ECO:0000313" key="3">
    <source>
        <dbReference type="Proteomes" id="UP001108280"/>
    </source>
</evidence>
<dbReference type="SMART" id="SM00349">
    <property type="entry name" value="KRAB"/>
    <property type="match status" value="1"/>
</dbReference>
<dbReference type="PANTHER" id="PTHR23232">
    <property type="entry name" value="KRAB DOMAIN C2H2 ZINC FINGER"/>
    <property type="match status" value="1"/>
</dbReference>